<proteinExistence type="predicted"/>
<dbReference type="Proteomes" id="UP000282656">
    <property type="component" value="Unassembled WGS sequence"/>
</dbReference>
<organism evidence="2 3">
    <name type="scientific">Corallococcus interemptor</name>
    <dbReference type="NCBI Taxonomy" id="2316720"/>
    <lineage>
        <taxon>Bacteria</taxon>
        <taxon>Pseudomonadati</taxon>
        <taxon>Myxococcota</taxon>
        <taxon>Myxococcia</taxon>
        <taxon>Myxococcales</taxon>
        <taxon>Cystobacterineae</taxon>
        <taxon>Myxococcaceae</taxon>
        <taxon>Corallococcus</taxon>
    </lineage>
</organism>
<name>A0A3A8Q2Z7_9BACT</name>
<gene>
    <name evidence="2" type="ORF">D7X96_30975</name>
</gene>
<feature type="region of interest" description="Disordered" evidence="1">
    <location>
        <begin position="10"/>
        <end position="49"/>
    </location>
</feature>
<sequence length="220" mass="24053">MATLVLAACSGCSDKGDGGDDDDDDGQNTGDTNRPGFASSDKRPEGVPFALPAGLELVEPIPGIDMFKLEDCRDEDETEPPKEHGSGDLVQLCLNFRNNTGAPITVEFPPGIIFESETTDTQHGILLQRASIVVPAKPVSYKLLYLYCLNNSRSESSPSSRYRKGPVTQYADFKELFALLENKKIPTKLTPELQQAVYHLTRNEGLSASDRSYINSLPNK</sequence>
<reference evidence="3" key="1">
    <citation type="submission" date="2018-09" db="EMBL/GenBank/DDBJ databases">
        <authorList>
            <person name="Livingstone P.G."/>
            <person name="Whitworth D.E."/>
        </authorList>
    </citation>
    <scope>NUCLEOTIDE SEQUENCE [LARGE SCALE GENOMIC DNA]</scope>
    <source>
        <strain evidence="3">AB047A</strain>
    </source>
</reference>
<protein>
    <submittedName>
        <fullName evidence="2">Uncharacterized protein</fullName>
    </submittedName>
</protein>
<evidence type="ECO:0000313" key="2">
    <source>
        <dbReference type="EMBL" id="RKH61821.1"/>
    </source>
</evidence>
<keyword evidence="3" id="KW-1185">Reference proteome</keyword>
<comment type="caution">
    <text evidence="2">The sequence shown here is derived from an EMBL/GenBank/DDBJ whole genome shotgun (WGS) entry which is preliminary data.</text>
</comment>
<accession>A0A3A8Q2Z7</accession>
<evidence type="ECO:0000313" key="3">
    <source>
        <dbReference type="Proteomes" id="UP000282656"/>
    </source>
</evidence>
<evidence type="ECO:0000256" key="1">
    <source>
        <dbReference type="SAM" id="MobiDB-lite"/>
    </source>
</evidence>
<dbReference type="AlphaFoldDB" id="A0A3A8Q2Z7"/>
<dbReference type="EMBL" id="RAWM01000122">
    <property type="protein sequence ID" value="RKH61821.1"/>
    <property type="molecule type" value="Genomic_DNA"/>
</dbReference>